<gene>
    <name evidence="1" type="ordered locus">MCA0543</name>
</gene>
<evidence type="ECO:0000313" key="2">
    <source>
        <dbReference type="Proteomes" id="UP000006821"/>
    </source>
</evidence>
<dbReference type="KEGG" id="mca:MCA0543"/>
<dbReference type="STRING" id="243233.MCA0543"/>
<accession>Q60BD4</accession>
<dbReference type="EMBL" id="AE017282">
    <property type="protein sequence ID" value="AAU93267.1"/>
    <property type="molecule type" value="Genomic_DNA"/>
</dbReference>
<dbReference type="AlphaFoldDB" id="Q60BD4"/>
<name>Q60BD4_METCA</name>
<dbReference type="HOGENOM" id="CLU_1568904_0_0_6"/>
<sequence length="170" mass="18433">MVPGSRRVGMGESVAAPLAWWEWDLRPIVPSVGIAERQSQPFRTGVGFHAHGFFQGAQPVFHDVGFMGLAQHVEHIGQTGAIVAVDPAGAHVAVDRGHFLANRLERGIHRRFPAEPVIQGLDVLEVALAGLFPFLVRPPLLPPVGHALSAHEIPLIGCWQARVAIKLQRP</sequence>
<organism evidence="1 2">
    <name type="scientific">Methylococcus capsulatus (strain ATCC 33009 / NCIMB 11132 / Bath)</name>
    <dbReference type="NCBI Taxonomy" id="243233"/>
    <lineage>
        <taxon>Bacteria</taxon>
        <taxon>Pseudomonadati</taxon>
        <taxon>Pseudomonadota</taxon>
        <taxon>Gammaproteobacteria</taxon>
        <taxon>Methylococcales</taxon>
        <taxon>Methylococcaceae</taxon>
        <taxon>Methylococcus</taxon>
    </lineage>
</organism>
<proteinExistence type="predicted"/>
<dbReference type="Proteomes" id="UP000006821">
    <property type="component" value="Chromosome"/>
</dbReference>
<protein>
    <submittedName>
        <fullName evidence="1">Uncharacterized protein</fullName>
    </submittedName>
</protein>
<reference evidence="1 2" key="1">
    <citation type="journal article" date="2004" name="PLoS Biol.">
        <title>Genomic insights into methanotrophy: the complete genome sequence of Methylococcus capsulatus (Bath).</title>
        <authorList>
            <person name="Ward N.L."/>
            <person name="Larsen O."/>
            <person name="Sakwa J."/>
            <person name="Bruseth L."/>
            <person name="Khouri H.M."/>
            <person name="Durkin A.S."/>
            <person name="Dimitrov G."/>
            <person name="Jiang L."/>
            <person name="Scanlan D."/>
            <person name="Kang K.H."/>
            <person name="Lewis M.R."/>
            <person name="Nelson K.E."/>
            <person name="Methe B.A."/>
            <person name="Wu M."/>
            <person name="Heidelberg J.F."/>
            <person name="Paulsen I.T."/>
            <person name="Fouts D.E."/>
            <person name="Ravel J."/>
            <person name="Tettelin H."/>
            <person name="Ren Q."/>
            <person name="Read T.D."/>
            <person name="DeBoy R.T."/>
            <person name="Seshadri R."/>
            <person name="Salzberg S.L."/>
            <person name="Jensen H.B."/>
            <person name="Birkeland N.K."/>
            <person name="Nelson W.C."/>
            <person name="Dodson R.J."/>
            <person name="Grindhaug S.H."/>
            <person name="Holt I.E."/>
            <person name="Eidhammer I."/>
            <person name="Jonasen I."/>
            <person name="Vanaken S."/>
            <person name="Utterback T.R."/>
            <person name="Feldblyum T.V."/>
            <person name="Fraser C.M."/>
            <person name="Lillehaug J.R."/>
            <person name="Eisen J.A."/>
        </authorList>
    </citation>
    <scope>NUCLEOTIDE SEQUENCE [LARGE SCALE GENOMIC DNA]</scope>
    <source>
        <strain evidence="2">ATCC 33009 / NCIMB 11132 / Bath</strain>
    </source>
</reference>
<evidence type="ECO:0000313" key="1">
    <source>
        <dbReference type="EMBL" id="AAU93267.1"/>
    </source>
</evidence>